<evidence type="ECO:0000256" key="5">
    <source>
        <dbReference type="ARBA" id="ARBA00023002"/>
    </source>
</evidence>
<dbReference type="InterPro" id="IPR052582">
    <property type="entry name" value="tRNA-DUS-like"/>
</dbReference>
<evidence type="ECO:0000256" key="1">
    <source>
        <dbReference type="ARBA" id="ARBA00001917"/>
    </source>
</evidence>
<dbReference type="SMART" id="SM00358">
    <property type="entry name" value="DSRM"/>
    <property type="match status" value="1"/>
</dbReference>
<evidence type="ECO:0008006" key="11">
    <source>
        <dbReference type="Google" id="ProtNLM"/>
    </source>
</evidence>
<reference evidence="9" key="1">
    <citation type="submission" date="2023-06" db="EMBL/GenBank/DDBJ databases">
        <title>Genomic analysis of the entomopathogenic nematode Steinernema hermaphroditum.</title>
        <authorList>
            <person name="Schwarz E.M."/>
            <person name="Heppert J.K."/>
            <person name="Baniya A."/>
            <person name="Schwartz H.T."/>
            <person name="Tan C.-H."/>
            <person name="Antoshechkin I."/>
            <person name="Sternberg P.W."/>
            <person name="Goodrich-Blair H."/>
            <person name="Dillman A.R."/>
        </authorList>
    </citation>
    <scope>NUCLEOTIDE SEQUENCE</scope>
    <source>
        <strain evidence="9">PS9179</strain>
        <tissue evidence="9">Whole animal</tissue>
    </source>
</reference>
<dbReference type="InterPro" id="IPR035587">
    <property type="entry name" value="DUS-like_FMN-bd"/>
</dbReference>
<sequence length="1198" mass="133417">MYDDLSWRPLESTPGERSPSPEDSKTGSILSCLLLGSDSVEFPTWKALFAATFCGAFVLIGFVWTRRRAKALEEERKGEDSEMDDDVPMDEDEFSPVGSGVAFGSGEMISSTSTTDGGPSSLANSMDDSSEEPEAPGAANNFSSMTFEPDETLAQERLERLYPQLDISLFQKHPLPRRWSNHDRFQLLTLSADFLRVGYNGEGKTHKDAAALRADNPIPRILGIYYFEIHVVHQGINGYVGIGLCEKTVSLNRLPGWDKCSYGYHGDDGNFFSSSGNGIKYGPIFTTNDIIGCGINFMNKEIFFTKNGEYLGKAVDNVNTENDLYPTIGLQTRDVLIDTNFGQKPFRYNIAADIEQLQRATLRQVMNTRLSWKKNEWMNRACASWFLHRGYTRAYEAIAKIHGTELDPADAELMEKQRALRKMMANGQVSKTISALEKDMPEMLATNKELSLMLTTQQFIEMLKKRSRSRSRSKQRGSSVSIANGSSAPASSSSTGKRPASDSAPHPSRNTVKRRTNGVERTWEDPDKPCSSSANGNAASRLKEDIKNGQTTNGKAATPAPEDVEEEQKPMEREVSVDAMTTTVVAEEDYDSEDGITDGVVDGVLNGYSQSDMAPFEKFAEIIEFGRTVHELSQTFQAPQVQLDMMNKAFSLVGRSWSEMKHDDLFDPKQRQDMSEMLNIAILGHSGKRTTSLLTEHLLKAKMLERTAQRNNVGGAAFTNVEDFMMNGFDRTILRDEDDKKLILDQSEPIKFADDMTSRPAGDSSFYAGKTILAPMVRAGRTPLCMLALKNGADLVYTEEIVDQRLIASKRIENEVLGTVDYVIENDIVLRIDPVKEKPRLVLQIGTNDPDRAVEVLKKTQGDIAAIDVNMGCPKPFSISGGMGAALLSQPEKVKQILTSLVAVAEIPVSCKIRVLDGREETLEFAKMIEACGVAALGVHGRRRVERPGDANRNEEIREIAEVLKIPVVANGGSSQLKCFADIEKFRKETGASSVMVARKALSNPSIFREDGMKTMQGEIEDFLDFVCEYDENFTATKYVVQRILGGEQEFDPRGRQTVLAATVHEICKAWNREEKFVECKKARLRHSHKRHLKPDPETGICFFDISFPPKRLRMNAGAGSPKCVLNKYCDEAEIERPKYHLIHRKSDGRYEAVAELCGKKFSSRIPQPNKKMAEQVAALVALVGLEQRERLAGEWED</sequence>
<dbReference type="PROSITE" id="PS01136">
    <property type="entry name" value="UPF0034"/>
    <property type="match status" value="1"/>
</dbReference>
<dbReference type="SUPFAM" id="SSF51395">
    <property type="entry name" value="FMN-linked oxidoreductases"/>
    <property type="match status" value="1"/>
</dbReference>
<dbReference type="PANTHER" id="PTHR45936">
    <property type="entry name" value="TRNA-DIHYDROURIDINE(20) SYNTHASE [NAD(P)+]-LIKE"/>
    <property type="match status" value="1"/>
</dbReference>
<feature type="region of interest" description="Disordered" evidence="6">
    <location>
        <begin position="464"/>
        <end position="574"/>
    </location>
</feature>
<dbReference type="InterPro" id="IPR013785">
    <property type="entry name" value="Aldolase_TIM"/>
</dbReference>
<keyword evidence="2" id="KW-0285">Flavoprotein</keyword>
<evidence type="ECO:0000259" key="8">
    <source>
        <dbReference type="PROSITE" id="PS50897"/>
    </source>
</evidence>
<gene>
    <name evidence="9" type="ORF">QR680_008800</name>
</gene>
<protein>
    <recommendedName>
        <fullName evidence="11">B30.2/SPRY domain-containing protein</fullName>
    </recommendedName>
</protein>
<dbReference type="PROSITE" id="PS50897">
    <property type="entry name" value="CTLH"/>
    <property type="match status" value="1"/>
</dbReference>
<feature type="domain" description="CTLH" evidence="8">
    <location>
        <begin position="420"/>
        <end position="470"/>
    </location>
</feature>
<dbReference type="Gene3D" id="3.20.20.70">
    <property type="entry name" value="Aldolase class I"/>
    <property type="match status" value="1"/>
</dbReference>
<dbReference type="GO" id="GO:0017150">
    <property type="term" value="F:tRNA dihydrouridine synthase activity"/>
    <property type="evidence" value="ECO:0007669"/>
    <property type="project" value="InterPro"/>
</dbReference>
<feature type="region of interest" description="Disordered" evidence="6">
    <location>
        <begin position="96"/>
        <end position="145"/>
    </location>
</feature>
<dbReference type="SUPFAM" id="SSF49899">
    <property type="entry name" value="Concanavalin A-like lectins/glucanases"/>
    <property type="match status" value="1"/>
</dbReference>
<dbReference type="Pfam" id="PF00622">
    <property type="entry name" value="SPRY"/>
    <property type="match status" value="1"/>
</dbReference>
<feature type="domain" description="B30.2/SPRY" evidence="7">
    <location>
        <begin position="157"/>
        <end position="346"/>
    </location>
</feature>
<evidence type="ECO:0000259" key="7">
    <source>
        <dbReference type="PROSITE" id="PS50188"/>
    </source>
</evidence>
<dbReference type="CDD" id="cd12909">
    <property type="entry name" value="SPRY_RanBP9_10"/>
    <property type="match status" value="1"/>
</dbReference>
<dbReference type="InterPro" id="IPR014720">
    <property type="entry name" value="dsRBD_dom"/>
</dbReference>
<dbReference type="Pfam" id="PF00035">
    <property type="entry name" value="dsrm"/>
    <property type="match status" value="1"/>
</dbReference>
<dbReference type="SUPFAM" id="SSF54768">
    <property type="entry name" value="dsRNA-binding domain-like"/>
    <property type="match status" value="1"/>
</dbReference>
<dbReference type="GO" id="GO:0050660">
    <property type="term" value="F:flavin adenine dinucleotide binding"/>
    <property type="evidence" value="ECO:0007669"/>
    <property type="project" value="InterPro"/>
</dbReference>
<dbReference type="Pfam" id="PF01207">
    <property type="entry name" value="Dus"/>
    <property type="match status" value="1"/>
</dbReference>
<dbReference type="EMBL" id="JAUCMV010000001">
    <property type="protein sequence ID" value="KAK0424705.1"/>
    <property type="molecule type" value="Genomic_DNA"/>
</dbReference>
<dbReference type="SMART" id="SM00449">
    <property type="entry name" value="SPRY"/>
    <property type="match status" value="1"/>
</dbReference>
<dbReference type="InterPro" id="IPR035782">
    <property type="entry name" value="SPRY_RanBP9/10"/>
</dbReference>
<dbReference type="InterPro" id="IPR006595">
    <property type="entry name" value="CTLH_C"/>
</dbReference>
<dbReference type="InterPro" id="IPR001870">
    <property type="entry name" value="B30.2/SPRY"/>
</dbReference>
<dbReference type="Gene3D" id="3.30.160.20">
    <property type="match status" value="1"/>
</dbReference>
<dbReference type="InterPro" id="IPR043136">
    <property type="entry name" value="B30.2/SPRY_sf"/>
</dbReference>
<name>A0AA39IHZ4_9BILA</name>
<dbReference type="PROSITE" id="PS50188">
    <property type="entry name" value="B302_SPRY"/>
    <property type="match status" value="1"/>
</dbReference>
<feature type="compositionally biased region" description="Low complexity" evidence="6">
    <location>
        <begin position="476"/>
        <end position="494"/>
    </location>
</feature>
<evidence type="ECO:0000313" key="9">
    <source>
        <dbReference type="EMBL" id="KAK0424705.1"/>
    </source>
</evidence>
<proteinExistence type="predicted"/>
<dbReference type="CDD" id="cd02801">
    <property type="entry name" value="DUS_like_FMN"/>
    <property type="match status" value="1"/>
</dbReference>
<dbReference type="Gene3D" id="2.60.120.920">
    <property type="match status" value="1"/>
</dbReference>
<feature type="compositionally biased region" description="Basic residues" evidence="6">
    <location>
        <begin position="465"/>
        <end position="475"/>
    </location>
</feature>
<feature type="compositionally biased region" description="Polar residues" evidence="6">
    <location>
        <begin position="116"/>
        <end position="127"/>
    </location>
</feature>
<dbReference type="InterPro" id="IPR013320">
    <property type="entry name" value="ConA-like_dom_sf"/>
</dbReference>
<keyword evidence="10" id="KW-1185">Reference proteome</keyword>
<keyword evidence="3" id="KW-0288">FMN</keyword>
<feature type="region of interest" description="Disordered" evidence="6">
    <location>
        <begin position="1"/>
        <end position="26"/>
    </location>
</feature>
<evidence type="ECO:0000313" key="10">
    <source>
        <dbReference type="Proteomes" id="UP001175271"/>
    </source>
</evidence>
<dbReference type="AlphaFoldDB" id="A0AA39IHZ4"/>
<dbReference type="GO" id="GO:0005737">
    <property type="term" value="C:cytoplasm"/>
    <property type="evidence" value="ECO:0007669"/>
    <property type="project" value="TreeGrafter"/>
</dbReference>
<dbReference type="InterPro" id="IPR003877">
    <property type="entry name" value="SPRY_dom"/>
</dbReference>
<dbReference type="InterPro" id="IPR018517">
    <property type="entry name" value="tRNA_hU_synthase_CS"/>
</dbReference>
<feature type="compositionally biased region" description="Basic and acidic residues" evidence="6">
    <location>
        <begin position="517"/>
        <end position="528"/>
    </location>
</feature>
<dbReference type="PANTHER" id="PTHR45936:SF1">
    <property type="entry name" value="TRNA-DIHYDROURIDINE(20) SYNTHASE [NAD(P)+]-LIKE"/>
    <property type="match status" value="1"/>
</dbReference>
<evidence type="ECO:0000256" key="4">
    <source>
        <dbReference type="ARBA" id="ARBA00022694"/>
    </source>
</evidence>
<accession>A0AA39IHZ4</accession>
<keyword evidence="5" id="KW-0560">Oxidoreductase</keyword>
<keyword evidence="4" id="KW-0819">tRNA processing</keyword>
<evidence type="ECO:0000256" key="2">
    <source>
        <dbReference type="ARBA" id="ARBA00022630"/>
    </source>
</evidence>
<dbReference type="Proteomes" id="UP001175271">
    <property type="component" value="Unassembled WGS sequence"/>
</dbReference>
<evidence type="ECO:0000256" key="6">
    <source>
        <dbReference type="SAM" id="MobiDB-lite"/>
    </source>
</evidence>
<organism evidence="9 10">
    <name type="scientific">Steinernema hermaphroditum</name>
    <dbReference type="NCBI Taxonomy" id="289476"/>
    <lineage>
        <taxon>Eukaryota</taxon>
        <taxon>Metazoa</taxon>
        <taxon>Ecdysozoa</taxon>
        <taxon>Nematoda</taxon>
        <taxon>Chromadorea</taxon>
        <taxon>Rhabditida</taxon>
        <taxon>Tylenchina</taxon>
        <taxon>Panagrolaimomorpha</taxon>
        <taxon>Strongyloidoidea</taxon>
        <taxon>Steinernematidae</taxon>
        <taxon>Steinernema</taxon>
    </lineage>
</organism>
<evidence type="ECO:0000256" key="3">
    <source>
        <dbReference type="ARBA" id="ARBA00022643"/>
    </source>
</evidence>
<comment type="cofactor">
    <cofactor evidence="1">
        <name>FMN</name>
        <dbReference type="ChEBI" id="CHEBI:58210"/>
    </cofactor>
</comment>
<comment type="caution">
    <text evidence="9">The sequence shown here is derived from an EMBL/GenBank/DDBJ whole genome shotgun (WGS) entry which is preliminary data.</text>
</comment>